<dbReference type="InterPro" id="IPR011990">
    <property type="entry name" value="TPR-like_helical_dom_sf"/>
</dbReference>
<feature type="region of interest" description="Disordered" evidence="2">
    <location>
        <begin position="617"/>
        <end position="646"/>
    </location>
</feature>
<comment type="caution">
    <text evidence="3">The sequence shown here is derived from an EMBL/GenBank/DDBJ whole genome shotgun (WGS) entry which is preliminary data.</text>
</comment>
<dbReference type="AlphaFoldDB" id="A0A367LHQ7"/>
<dbReference type="OrthoDB" id="185373at2759"/>
<evidence type="ECO:0000256" key="2">
    <source>
        <dbReference type="SAM" id="MobiDB-lite"/>
    </source>
</evidence>
<dbReference type="Proteomes" id="UP000253664">
    <property type="component" value="Unassembled WGS sequence"/>
</dbReference>
<keyword evidence="4" id="KW-1185">Reference proteome</keyword>
<organism evidence="3 4">
    <name type="scientific">Ophiocordyceps polyrhachis-furcata BCC 54312</name>
    <dbReference type="NCBI Taxonomy" id="1330021"/>
    <lineage>
        <taxon>Eukaryota</taxon>
        <taxon>Fungi</taxon>
        <taxon>Dikarya</taxon>
        <taxon>Ascomycota</taxon>
        <taxon>Pezizomycotina</taxon>
        <taxon>Sordariomycetes</taxon>
        <taxon>Hypocreomycetidae</taxon>
        <taxon>Hypocreales</taxon>
        <taxon>Ophiocordycipitaceae</taxon>
        <taxon>Ophiocordyceps</taxon>
    </lineage>
</organism>
<dbReference type="InterPro" id="IPR050872">
    <property type="entry name" value="PPR_P_subfamily"/>
</dbReference>
<feature type="compositionally biased region" description="Low complexity" evidence="2">
    <location>
        <begin position="702"/>
        <end position="712"/>
    </location>
</feature>
<gene>
    <name evidence="3" type="ORF">L249_7926</name>
</gene>
<evidence type="ECO:0000256" key="1">
    <source>
        <dbReference type="ARBA" id="ARBA00007626"/>
    </source>
</evidence>
<dbReference type="Gene3D" id="1.25.40.10">
    <property type="entry name" value="Tetratricopeptide repeat domain"/>
    <property type="match status" value="1"/>
</dbReference>
<protein>
    <recommendedName>
        <fullName evidence="5">Pentatricopeptide repeat protein</fullName>
    </recommendedName>
</protein>
<dbReference type="PANTHER" id="PTHR46128:SF329">
    <property type="entry name" value="MITOCHONDRIAL GROUP I INTRON SPLICING FACTOR DMR1"/>
    <property type="match status" value="1"/>
</dbReference>
<evidence type="ECO:0000313" key="4">
    <source>
        <dbReference type="Proteomes" id="UP000253664"/>
    </source>
</evidence>
<accession>A0A367LHQ7</accession>
<evidence type="ECO:0008006" key="5">
    <source>
        <dbReference type="Google" id="ProtNLM"/>
    </source>
</evidence>
<dbReference type="PANTHER" id="PTHR46128">
    <property type="entry name" value="MITOCHONDRIAL GROUP I INTRON SPLICING FACTOR CCM1"/>
    <property type="match status" value="1"/>
</dbReference>
<proteinExistence type="inferred from homology"/>
<name>A0A367LHQ7_9HYPO</name>
<evidence type="ECO:0000313" key="3">
    <source>
        <dbReference type="EMBL" id="RCI13958.1"/>
    </source>
</evidence>
<sequence>MTAGILRCAACLRKTMAAELSPSSRLALPVGRGRRSYATEAGDIALYDYPAADSAHYVPPKEIVKDQNAVNSLTKTGVARLRRVVNKHLTYMDDPWKIGKYVEATLAKDRFEEALLLTQTVSKDHDVVVSWNHLIGYQMQKQQLTKAIKLFNDSCAYRHFVVYQMKKRGQLPNVTTYSIIFNGCAESDHPKAALAEAFKHYHLLLNCSRLRANTIHLNCMLKLCVKAADIESLFLVAETINDTHRSPDSLTYGTILNALRLDALKRIDGLTPEQVAANRQKAVDRAKSLWVEVLQKWKKGRLAMTEPLVCSMGRILLLDPNSNAKSDVLDLLQTTMNIPNLTKDVDSDPFNDATMLNIAVNDAPTTKTTHAIPGRNALGLVITFLSSTKHTTVGIKYWNLMVRHYGVVPDRDNWYRMLGMIKVARASAHAADMLEMLPDEYVCDKPFRIAMETCVRDNANVNVIRNAAKVLDSMLRRLRLPDLHTLRLYLRVALITHSHFRRQAHETGDEAVAKRSYGLQISAALDRLWEPYKESYHHYFQVASRRHDVPDGIYNSQREVMALVRAMYKAIVKLVDESLLPEAELQELRRRGAKINREIQAFYLERNKIEPNIIKRAGHQHHQQRSPTPHPAGPDQTTLGSRDEDGCEDLAADFSREPHGDDGDDLFTLRGEWEWDTTKALPKTRKATTGVRAPRASPSPSPSSSSSSSSSSRKVASPANPQAKPSRTVKGRESKSPSAPVRHQRSQN</sequence>
<feature type="region of interest" description="Disordered" evidence="2">
    <location>
        <begin position="678"/>
        <end position="748"/>
    </location>
</feature>
<reference evidence="3 4" key="1">
    <citation type="journal article" date="2015" name="BMC Genomics">
        <title>Insights from the genome of Ophiocordyceps polyrhachis-furcata to pathogenicity and host specificity in insect fungi.</title>
        <authorList>
            <person name="Wichadakul D."/>
            <person name="Kobmoo N."/>
            <person name="Ingsriswang S."/>
            <person name="Tangphatsornruang S."/>
            <person name="Chantasingh D."/>
            <person name="Luangsa-ard J.J."/>
            <person name="Eurwilaichitr L."/>
        </authorList>
    </citation>
    <scope>NUCLEOTIDE SEQUENCE [LARGE SCALE GENOMIC DNA]</scope>
    <source>
        <strain evidence="3 4">BCC 54312</strain>
    </source>
</reference>
<dbReference type="EMBL" id="LKCN02000005">
    <property type="protein sequence ID" value="RCI13958.1"/>
    <property type="molecule type" value="Genomic_DNA"/>
</dbReference>
<comment type="similarity">
    <text evidence="1">Belongs to the PPR family. P subfamily.</text>
</comment>